<organism evidence="1 2">
    <name type="scientific">Volvox africanus</name>
    <dbReference type="NCBI Taxonomy" id="51714"/>
    <lineage>
        <taxon>Eukaryota</taxon>
        <taxon>Viridiplantae</taxon>
        <taxon>Chlorophyta</taxon>
        <taxon>core chlorophytes</taxon>
        <taxon>Chlorophyceae</taxon>
        <taxon>CS clade</taxon>
        <taxon>Chlamydomonadales</taxon>
        <taxon>Volvocaceae</taxon>
        <taxon>Volvox</taxon>
    </lineage>
</organism>
<dbReference type="Proteomes" id="UP000747399">
    <property type="component" value="Unassembled WGS sequence"/>
</dbReference>
<protein>
    <submittedName>
        <fullName evidence="1">Uncharacterized protein</fullName>
    </submittedName>
</protein>
<keyword evidence="2" id="KW-1185">Reference proteome</keyword>
<dbReference type="EMBL" id="BNCO01000039">
    <property type="protein sequence ID" value="GIL60282.1"/>
    <property type="molecule type" value="Genomic_DNA"/>
</dbReference>
<evidence type="ECO:0000313" key="2">
    <source>
        <dbReference type="Proteomes" id="UP000747399"/>
    </source>
</evidence>
<evidence type="ECO:0000313" key="1">
    <source>
        <dbReference type="EMBL" id="GIL60282.1"/>
    </source>
</evidence>
<reference evidence="1" key="1">
    <citation type="journal article" date="2021" name="Proc. Natl. Acad. Sci. U.S.A.">
        <title>Three genomes in the algal genus Volvox reveal the fate of a haploid sex-determining region after a transition to homothallism.</title>
        <authorList>
            <person name="Yamamoto K."/>
            <person name="Hamaji T."/>
            <person name="Kawai-Toyooka H."/>
            <person name="Matsuzaki R."/>
            <person name="Takahashi F."/>
            <person name="Nishimura Y."/>
            <person name="Kawachi M."/>
            <person name="Noguchi H."/>
            <person name="Minakuchi Y."/>
            <person name="Umen J.G."/>
            <person name="Toyoda A."/>
            <person name="Nozaki H."/>
        </authorList>
    </citation>
    <scope>NUCLEOTIDE SEQUENCE</scope>
    <source>
        <strain evidence="1">NIES-3780</strain>
    </source>
</reference>
<name>A0A8J4BFJ4_9CHLO</name>
<feature type="non-terminal residue" evidence="1">
    <location>
        <position position="1"/>
    </location>
</feature>
<proteinExistence type="predicted"/>
<comment type="caution">
    <text evidence="1">The sequence shown here is derived from an EMBL/GenBank/DDBJ whole genome shotgun (WGS) entry which is preliminary data.</text>
</comment>
<sequence length="160" mass="17563">SGYALHLFNRRLPFFWWGRLEKAVVGNGWQQAVGISAGDAGISCTSSWNSYQPICKTNVRPDNCNLMYAICAGNYPHPPVVVANERCNRSNTVAWALLLCSNVEVVPACLCCCVGLGGFASTVATTTWHDAYLPPDVLQSTFIRSPPREVDFSKISDFSR</sequence>
<dbReference type="AlphaFoldDB" id="A0A8J4BFJ4"/>
<gene>
    <name evidence="1" type="ORF">Vafri_14912</name>
</gene>
<accession>A0A8J4BFJ4</accession>